<dbReference type="NCBIfam" id="TIGR01730">
    <property type="entry name" value="RND_mfp"/>
    <property type="match status" value="1"/>
</dbReference>
<dbReference type="PANTHER" id="PTHR30469">
    <property type="entry name" value="MULTIDRUG RESISTANCE PROTEIN MDTA"/>
    <property type="match status" value="1"/>
</dbReference>
<feature type="domain" description="CusB-like beta-barrel" evidence="3">
    <location>
        <begin position="272"/>
        <end position="343"/>
    </location>
</feature>
<dbReference type="EMBL" id="QOQW01000023">
    <property type="protein sequence ID" value="RCK78357.1"/>
    <property type="molecule type" value="Genomic_DNA"/>
</dbReference>
<dbReference type="Gene3D" id="2.40.30.170">
    <property type="match status" value="1"/>
</dbReference>
<name>A0A367ZKH2_9BACT</name>
<accession>A0A367ZKH2</accession>
<dbReference type="InterPro" id="IPR058792">
    <property type="entry name" value="Beta-barrel_RND_2"/>
</dbReference>
<evidence type="ECO:0000256" key="1">
    <source>
        <dbReference type="ARBA" id="ARBA00009477"/>
    </source>
</evidence>
<dbReference type="InterPro" id="IPR006143">
    <property type="entry name" value="RND_pump_MFP"/>
</dbReference>
<dbReference type="Gene3D" id="2.40.420.20">
    <property type="match status" value="1"/>
</dbReference>
<comment type="caution">
    <text evidence="4">The sequence shown here is derived from an EMBL/GenBank/DDBJ whole genome shotgun (WGS) entry which is preliminary data.</text>
</comment>
<dbReference type="GO" id="GO:0015562">
    <property type="term" value="F:efflux transmembrane transporter activity"/>
    <property type="evidence" value="ECO:0007669"/>
    <property type="project" value="TreeGrafter"/>
</dbReference>
<reference evidence="4 5" key="1">
    <citation type="submission" date="2018-05" db="EMBL/GenBank/DDBJ databases">
        <title>A metagenomic window into the 2 km-deep terrestrial subsurface aquifer revealed taxonomically and functionally diverse microbial community comprising novel uncultured bacterial lineages.</title>
        <authorList>
            <person name="Kadnikov V.V."/>
            <person name="Mardanov A.V."/>
            <person name="Beletsky A.V."/>
            <person name="Banks D."/>
            <person name="Pimenov N.V."/>
            <person name="Frank Y.A."/>
            <person name="Karnachuk O.V."/>
            <person name="Ravin N.V."/>
        </authorList>
    </citation>
    <scope>NUCLEOTIDE SEQUENCE [LARGE SCALE GENOMIC DNA]</scope>
    <source>
        <strain evidence="4">BY5</strain>
    </source>
</reference>
<organism evidence="4 5">
    <name type="scientific">Candidatus Ozemobacter sibiricus</name>
    <dbReference type="NCBI Taxonomy" id="2268124"/>
    <lineage>
        <taxon>Bacteria</taxon>
        <taxon>Candidatus Ozemobacteria</taxon>
        <taxon>Candidatus Ozemobacterales</taxon>
        <taxon>Candidatus Ozemobacteraceae</taxon>
        <taxon>Candidatus Ozemobacter</taxon>
    </lineage>
</organism>
<dbReference type="GO" id="GO:1990281">
    <property type="term" value="C:efflux pump complex"/>
    <property type="evidence" value="ECO:0007669"/>
    <property type="project" value="TreeGrafter"/>
</dbReference>
<proteinExistence type="inferred from homology"/>
<evidence type="ECO:0000313" key="5">
    <source>
        <dbReference type="Proteomes" id="UP000252355"/>
    </source>
</evidence>
<dbReference type="Gene3D" id="2.40.50.100">
    <property type="match status" value="1"/>
</dbReference>
<protein>
    <submittedName>
        <fullName evidence="4">HlyD family secretion protein</fullName>
    </submittedName>
</protein>
<dbReference type="PANTHER" id="PTHR30469:SF38">
    <property type="entry name" value="HLYD FAMILY SECRETION PROTEIN"/>
    <property type="match status" value="1"/>
</dbReference>
<sequence length="426" mass="45247">MSKGPAPHLGPDRHARRQILLATILSWCLVATIVGCPARAQSREALPVETAVASTATINPLLRLSGTLEPVWQAALAGTQGGRLREVHGEPGDRLASGALAWALDEEETRLALATAEAAARVAEAALQEVRAGVRREEIERLAALHGEAESYLAQIRAEKSRLSRLFEQDLVSAAKWDEITYREKMAERQVAAAAAAWQAARAGPTPERLAVVQAQLDQARAQVAQARRRLEESRVHVPREARVTARLRHPGETVAPGEPVLRLVALDPIKVRFHVGESQVEQLRVPGPVQVQIPAGAPPVPGTLTAIIPLCDPTTRRVPCEALLANPDGRFLPGQSAEVALALPALTGLLLPRSALVERDGRTQVFVVEAGRARACPVRVLTHLDGASLVEGLADGAVVVTRGAFGLQDGAAIQVAPAPPAPAAR</sequence>
<feature type="coiled-coil region" evidence="2">
    <location>
        <begin position="210"/>
        <end position="237"/>
    </location>
</feature>
<dbReference type="Proteomes" id="UP000252355">
    <property type="component" value="Unassembled WGS sequence"/>
</dbReference>
<dbReference type="Pfam" id="PF25954">
    <property type="entry name" value="Beta-barrel_RND_2"/>
    <property type="match status" value="1"/>
</dbReference>
<evidence type="ECO:0000313" key="4">
    <source>
        <dbReference type="EMBL" id="RCK78357.1"/>
    </source>
</evidence>
<dbReference type="Gene3D" id="1.10.287.470">
    <property type="entry name" value="Helix hairpin bin"/>
    <property type="match status" value="1"/>
</dbReference>
<dbReference type="AlphaFoldDB" id="A0A367ZKH2"/>
<keyword evidence="2" id="KW-0175">Coiled coil</keyword>
<evidence type="ECO:0000259" key="3">
    <source>
        <dbReference type="Pfam" id="PF25954"/>
    </source>
</evidence>
<evidence type="ECO:0000256" key="2">
    <source>
        <dbReference type="SAM" id="Coils"/>
    </source>
</evidence>
<gene>
    <name evidence="4" type="ORF">OZSIB_1459</name>
</gene>
<comment type="similarity">
    <text evidence="1">Belongs to the membrane fusion protein (MFP) (TC 8.A.1) family.</text>
</comment>
<dbReference type="SUPFAM" id="SSF111369">
    <property type="entry name" value="HlyD-like secretion proteins"/>
    <property type="match status" value="1"/>
</dbReference>